<evidence type="ECO:0000256" key="6">
    <source>
        <dbReference type="SAM" id="SignalP"/>
    </source>
</evidence>
<dbReference type="PANTHER" id="PTHR33136:SF4">
    <property type="entry name" value="PROTEIN RALF-LIKE 32"/>
    <property type="match status" value="1"/>
</dbReference>
<reference evidence="7 8" key="1">
    <citation type="journal article" date="2014" name="Agronomy (Basel)">
        <title>A Draft Genome Sequence for Ensete ventricosum, the Drought-Tolerant Tree Against Hunger.</title>
        <authorList>
            <person name="Harrison J."/>
            <person name="Moore K.A."/>
            <person name="Paszkiewicz K."/>
            <person name="Jones T."/>
            <person name="Grant M."/>
            <person name="Ambacheew D."/>
            <person name="Muzemil S."/>
            <person name="Studholme D.J."/>
        </authorList>
    </citation>
    <scope>NUCLEOTIDE SEQUENCE [LARGE SCALE GENOMIC DNA]</scope>
</reference>
<dbReference type="EMBL" id="AMZH03018143">
    <property type="protein sequence ID" value="RRT41987.1"/>
    <property type="molecule type" value="Genomic_DNA"/>
</dbReference>
<protein>
    <submittedName>
        <fullName evidence="7">Uncharacterized protein</fullName>
    </submittedName>
</protein>
<evidence type="ECO:0000256" key="4">
    <source>
        <dbReference type="ARBA" id="ARBA00023157"/>
    </source>
</evidence>
<proteinExistence type="inferred from homology"/>
<keyword evidence="3 6" id="KW-0732">Signal</keyword>
<evidence type="ECO:0000256" key="5">
    <source>
        <dbReference type="SAM" id="MobiDB-lite"/>
    </source>
</evidence>
<feature type="signal peptide" evidence="6">
    <location>
        <begin position="1"/>
        <end position="27"/>
    </location>
</feature>
<dbReference type="Proteomes" id="UP000287651">
    <property type="component" value="Unassembled WGS sequence"/>
</dbReference>
<comment type="similarity">
    <text evidence="1">Belongs to the plant rapid alkalinization factor (RALF) family.</text>
</comment>
<dbReference type="InterPro" id="IPR008801">
    <property type="entry name" value="RALF"/>
</dbReference>
<dbReference type="PANTHER" id="PTHR33136">
    <property type="entry name" value="RAPID ALKALINIZATION FACTOR-LIKE"/>
    <property type="match status" value="1"/>
</dbReference>
<comment type="caution">
    <text evidence="7">The sequence shown here is derived from an EMBL/GenBank/DDBJ whole genome shotgun (WGS) entry which is preliminary data.</text>
</comment>
<dbReference type="GO" id="GO:0019722">
    <property type="term" value="P:calcium-mediated signaling"/>
    <property type="evidence" value="ECO:0007669"/>
    <property type="project" value="TreeGrafter"/>
</dbReference>
<evidence type="ECO:0000313" key="8">
    <source>
        <dbReference type="Proteomes" id="UP000287651"/>
    </source>
</evidence>
<feature type="compositionally biased region" description="Basic and acidic residues" evidence="5">
    <location>
        <begin position="122"/>
        <end position="133"/>
    </location>
</feature>
<gene>
    <name evidence="7" type="ORF">B296_00024712</name>
</gene>
<sequence>MKNERRLLPLSLLLFVAVSSWEHAVHGVEFRRPAATGVGCNGSIAECHAEAEFLMDSETHRRFLGDGGHISYGALAPDRPACNSGGGQPYGKCLPARSLSVLAANTLRILWEEEKEVKGFRVDETSENDEGRMKTKSRSVSCDNETKRMSTLMPPVVPTATGKPEMLAPSSKPSAETLLRLPKIDGA</sequence>
<keyword evidence="2" id="KW-0372">Hormone</keyword>
<evidence type="ECO:0000256" key="1">
    <source>
        <dbReference type="ARBA" id="ARBA00009178"/>
    </source>
</evidence>
<evidence type="ECO:0000256" key="2">
    <source>
        <dbReference type="ARBA" id="ARBA00022702"/>
    </source>
</evidence>
<organism evidence="7 8">
    <name type="scientific">Ensete ventricosum</name>
    <name type="common">Abyssinian banana</name>
    <name type="synonym">Musa ensete</name>
    <dbReference type="NCBI Taxonomy" id="4639"/>
    <lineage>
        <taxon>Eukaryota</taxon>
        <taxon>Viridiplantae</taxon>
        <taxon>Streptophyta</taxon>
        <taxon>Embryophyta</taxon>
        <taxon>Tracheophyta</taxon>
        <taxon>Spermatophyta</taxon>
        <taxon>Magnoliopsida</taxon>
        <taxon>Liliopsida</taxon>
        <taxon>Zingiberales</taxon>
        <taxon>Musaceae</taxon>
        <taxon>Ensete</taxon>
    </lineage>
</organism>
<feature type="chain" id="PRO_5019244841" evidence="6">
    <location>
        <begin position="28"/>
        <end position="187"/>
    </location>
</feature>
<dbReference type="GO" id="GO:0005179">
    <property type="term" value="F:hormone activity"/>
    <property type="evidence" value="ECO:0007669"/>
    <property type="project" value="UniProtKB-KW"/>
</dbReference>
<keyword evidence="4" id="KW-1015">Disulfide bond</keyword>
<evidence type="ECO:0000256" key="3">
    <source>
        <dbReference type="ARBA" id="ARBA00022729"/>
    </source>
</evidence>
<accession>A0A426XR57</accession>
<evidence type="ECO:0000313" key="7">
    <source>
        <dbReference type="EMBL" id="RRT41987.1"/>
    </source>
</evidence>
<dbReference type="GO" id="GO:0009506">
    <property type="term" value="C:plasmodesma"/>
    <property type="evidence" value="ECO:0007669"/>
    <property type="project" value="TreeGrafter"/>
</dbReference>
<name>A0A426XR57_ENSVE</name>
<dbReference type="AlphaFoldDB" id="A0A426XR57"/>
<feature type="region of interest" description="Disordered" evidence="5">
    <location>
        <begin position="122"/>
        <end position="187"/>
    </location>
</feature>
<dbReference type="Pfam" id="PF05498">
    <property type="entry name" value="RALF"/>
    <property type="match status" value="1"/>
</dbReference>